<keyword evidence="8" id="KW-1185">Reference proteome</keyword>
<feature type="active site" description="Nucleophile" evidence="6">
    <location>
        <position position="176"/>
    </location>
</feature>
<comment type="similarity">
    <text evidence="6">Belongs to the pseudouridine-5'-phosphate glycosidase family.</text>
</comment>
<organism evidence="7 8">
    <name type="scientific">Gemmata palustris</name>
    <dbReference type="NCBI Taxonomy" id="2822762"/>
    <lineage>
        <taxon>Bacteria</taxon>
        <taxon>Pseudomonadati</taxon>
        <taxon>Planctomycetota</taxon>
        <taxon>Planctomycetia</taxon>
        <taxon>Gemmatales</taxon>
        <taxon>Gemmataceae</taxon>
        <taxon>Gemmata</taxon>
    </lineage>
</organism>
<sequence length="329" mass="34272">MRTFCFRSGGQKLNTTQEKPEWLVISEEVRTALAAGRPVVALESTLIAHGLPWPVNVETARESETAVRSAGAVPATIAVLNGVPLVGLSDAQLEDLARLPNVRKASRRDLGAVVALKQHAATTVSATMTLAHAAGIRVFATGGLGGAHREGEPFDISADLAELARTPVLVVCAGAKSILHLPRTLEILETFGVPVVGYRTDAFSTFYVRDHVPPLPVSVRVESPHETAALFAAHVRMGGAGAVLAQPCPVDVAVPAAEFDAWRSEAEKAAIAANVTGAKVTPFLLARIAELSAGRTLAANRALIVANARLAAEVAGALAGFRADPTTTS</sequence>
<comment type="function">
    <text evidence="6">Catalyzes the reversible cleavage of pseudouridine 5'-phosphate (PsiMP) to ribose 5-phosphate and uracil. Functions biologically in the cleavage direction, as part of a pseudouridine degradation pathway.</text>
</comment>
<dbReference type="PANTHER" id="PTHR42909:SF1">
    <property type="entry name" value="CARBOHYDRATE KINASE PFKB DOMAIN-CONTAINING PROTEIN"/>
    <property type="match status" value="1"/>
</dbReference>
<dbReference type="SUPFAM" id="SSF110581">
    <property type="entry name" value="Indigoidine synthase A-like"/>
    <property type="match status" value="1"/>
</dbReference>
<dbReference type="EC" id="4.2.1.70" evidence="6"/>
<dbReference type="InterPro" id="IPR022830">
    <property type="entry name" value="Indigdn_synthA-like"/>
</dbReference>
<dbReference type="EMBL" id="JAGKQQ010000001">
    <property type="protein sequence ID" value="MBP3958716.1"/>
    <property type="molecule type" value="Genomic_DNA"/>
</dbReference>
<protein>
    <recommendedName>
        <fullName evidence="6">Pseudouridine-5'-phosphate glycosidase</fullName>
        <shortName evidence="6">PsiMP glycosidase</shortName>
        <ecNumber evidence="6">4.2.1.70</ecNumber>
    </recommendedName>
</protein>
<feature type="active site" description="Proton donor" evidence="6">
    <location>
        <position position="43"/>
    </location>
</feature>
<evidence type="ECO:0000256" key="2">
    <source>
        <dbReference type="ARBA" id="ARBA00022801"/>
    </source>
</evidence>
<comment type="subunit">
    <text evidence="6">Homotrimer.</text>
</comment>
<keyword evidence="2 6" id="KW-0378">Hydrolase</keyword>
<comment type="cofactor">
    <cofactor evidence="6">
        <name>Mn(2+)</name>
        <dbReference type="ChEBI" id="CHEBI:29035"/>
    </cofactor>
    <text evidence="6">Binds 1 Mn(2+) ion per subunit.</text>
</comment>
<evidence type="ECO:0000313" key="8">
    <source>
        <dbReference type="Proteomes" id="UP000676565"/>
    </source>
</evidence>
<keyword evidence="4 6" id="KW-0456">Lyase</keyword>
<evidence type="ECO:0000256" key="3">
    <source>
        <dbReference type="ARBA" id="ARBA00023211"/>
    </source>
</evidence>
<dbReference type="PANTHER" id="PTHR42909">
    <property type="entry name" value="ZGC:136858"/>
    <property type="match status" value="1"/>
</dbReference>
<evidence type="ECO:0000313" key="7">
    <source>
        <dbReference type="EMBL" id="MBP3958716.1"/>
    </source>
</evidence>
<evidence type="ECO:0000256" key="6">
    <source>
        <dbReference type="HAMAP-Rule" id="MF_01876"/>
    </source>
</evidence>
<dbReference type="Proteomes" id="UP000676565">
    <property type="component" value="Unassembled WGS sequence"/>
</dbReference>
<feature type="binding site" evidence="6">
    <location>
        <begin position="157"/>
        <end position="159"/>
    </location>
    <ligand>
        <name>substrate</name>
    </ligand>
</feature>
<feature type="binding site" evidence="6">
    <location>
        <position position="155"/>
    </location>
    <ligand>
        <name>Mn(2+)</name>
        <dbReference type="ChEBI" id="CHEBI:29035"/>
    </ligand>
</feature>
<evidence type="ECO:0000256" key="5">
    <source>
        <dbReference type="ARBA" id="ARBA00023295"/>
    </source>
</evidence>
<evidence type="ECO:0000256" key="4">
    <source>
        <dbReference type="ARBA" id="ARBA00023239"/>
    </source>
</evidence>
<keyword evidence="3 6" id="KW-0464">Manganese</keyword>
<dbReference type="InterPro" id="IPR007342">
    <property type="entry name" value="PsuG"/>
</dbReference>
<dbReference type="GO" id="GO:0016798">
    <property type="term" value="F:hydrolase activity, acting on glycosyl bonds"/>
    <property type="evidence" value="ECO:0007669"/>
    <property type="project" value="UniProtKB-KW"/>
</dbReference>
<evidence type="ECO:0000256" key="1">
    <source>
        <dbReference type="ARBA" id="ARBA00022723"/>
    </source>
</evidence>
<keyword evidence="1 6" id="KW-0479">Metal-binding</keyword>
<reference evidence="7 8" key="1">
    <citation type="submission" date="2021-04" db="EMBL/GenBank/DDBJ databases">
        <authorList>
            <person name="Ivanova A."/>
        </authorList>
    </citation>
    <scope>NUCLEOTIDE SEQUENCE [LARGE SCALE GENOMIC DNA]</scope>
    <source>
        <strain evidence="7 8">G18</strain>
    </source>
</reference>
<proteinExistence type="inferred from homology"/>
<feature type="binding site" evidence="6">
    <location>
        <position position="124"/>
    </location>
    <ligand>
        <name>substrate</name>
    </ligand>
</feature>
<name>A0ABS5BYA5_9BACT</name>
<accession>A0ABS5BYA5</accession>
<comment type="catalytic activity">
    <reaction evidence="6">
        <text>D-ribose 5-phosphate + uracil = psi-UMP + H2O</text>
        <dbReference type="Rhea" id="RHEA:18337"/>
        <dbReference type="ChEBI" id="CHEBI:15377"/>
        <dbReference type="ChEBI" id="CHEBI:17568"/>
        <dbReference type="ChEBI" id="CHEBI:58380"/>
        <dbReference type="ChEBI" id="CHEBI:78346"/>
        <dbReference type="EC" id="4.2.1.70"/>
    </reaction>
</comment>
<comment type="caution">
    <text evidence="7">The sequence shown here is derived from an EMBL/GenBank/DDBJ whole genome shotgun (WGS) entry which is preliminary data.</text>
</comment>
<dbReference type="Pfam" id="PF04227">
    <property type="entry name" value="Indigoidine_A"/>
    <property type="match status" value="1"/>
</dbReference>
<keyword evidence="5 6" id="KW-0326">Glycosidase</keyword>
<gene>
    <name evidence="6" type="primary">psuG</name>
    <name evidence="7" type="ORF">J8F10_26015</name>
</gene>
<dbReference type="HAMAP" id="MF_01876">
    <property type="entry name" value="PsiMP_glycosidase"/>
    <property type="match status" value="1"/>
</dbReference>
<dbReference type="Gene3D" id="3.40.1790.10">
    <property type="entry name" value="Indigoidine synthase domain"/>
    <property type="match status" value="1"/>
</dbReference>
<feature type="binding site" evidence="6">
    <location>
        <position position="104"/>
    </location>
    <ligand>
        <name>substrate</name>
    </ligand>
</feature>